<dbReference type="HAMAP" id="MF_00187">
    <property type="entry name" value="FdhD"/>
    <property type="match status" value="1"/>
</dbReference>
<evidence type="ECO:0000256" key="2">
    <source>
        <dbReference type="ARBA" id="ARBA00023150"/>
    </source>
</evidence>
<keyword evidence="1 3" id="KW-0963">Cytoplasm</keyword>
<evidence type="ECO:0000256" key="1">
    <source>
        <dbReference type="ARBA" id="ARBA00022490"/>
    </source>
</evidence>
<dbReference type="Gene3D" id="3.10.20.10">
    <property type="match status" value="1"/>
</dbReference>
<organism evidence="4 5">
    <name type="scientific">Alkalibaculum sporogenes</name>
    <dbReference type="NCBI Taxonomy" id="2655001"/>
    <lineage>
        <taxon>Bacteria</taxon>
        <taxon>Bacillati</taxon>
        <taxon>Bacillota</taxon>
        <taxon>Clostridia</taxon>
        <taxon>Eubacteriales</taxon>
        <taxon>Eubacteriaceae</taxon>
        <taxon>Alkalibaculum</taxon>
    </lineage>
</organism>
<name>A0A6A7KBA1_9FIRM</name>
<keyword evidence="5" id="KW-1185">Reference proteome</keyword>
<gene>
    <name evidence="3 4" type="primary">fdhD</name>
    <name evidence="4" type="ORF">GC105_12880</name>
</gene>
<reference evidence="4 5" key="1">
    <citation type="submission" date="2019-10" db="EMBL/GenBank/DDBJ databases">
        <title>Alkalibaculum tamaniensis sp.nov., a new alkaliphilic acetogen, isolated on methoxylated aromatics from a mud volcano.</title>
        <authorList>
            <person name="Khomyakova M.A."/>
            <person name="Merkel A.Y."/>
            <person name="Bonch-Osmolovskaya E.A."/>
            <person name="Slobodkin A.I."/>
        </authorList>
    </citation>
    <scope>NUCLEOTIDE SEQUENCE [LARGE SCALE GENOMIC DNA]</scope>
    <source>
        <strain evidence="4 5">M08DMB</strain>
    </source>
</reference>
<dbReference type="InterPro" id="IPR016193">
    <property type="entry name" value="Cytidine_deaminase-like"/>
</dbReference>
<dbReference type="Pfam" id="PF02634">
    <property type="entry name" value="FdhD-NarQ"/>
    <property type="match status" value="1"/>
</dbReference>
<dbReference type="PANTHER" id="PTHR30592">
    <property type="entry name" value="FORMATE DEHYDROGENASE"/>
    <property type="match status" value="1"/>
</dbReference>
<dbReference type="InterPro" id="IPR003786">
    <property type="entry name" value="FdhD"/>
</dbReference>
<dbReference type="EMBL" id="WHNX01000024">
    <property type="protein sequence ID" value="MPW26684.1"/>
    <property type="molecule type" value="Genomic_DNA"/>
</dbReference>
<dbReference type="GO" id="GO:0005737">
    <property type="term" value="C:cytoplasm"/>
    <property type="evidence" value="ECO:0007669"/>
    <property type="project" value="UniProtKB-SubCell"/>
</dbReference>
<dbReference type="RefSeq" id="WP_152805450.1">
    <property type="nucleotide sequence ID" value="NZ_WHNX01000024.1"/>
</dbReference>
<dbReference type="GO" id="GO:0016783">
    <property type="term" value="F:sulfurtransferase activity"/>
    <property type="evidence" value="ECO:0007669"/>
    <property type="project" value="InterPro"/>
</dbReference>
<keyword evidence="4" id="KW-0808">Transferase</keyword>
<dbReference type="SUPFAM" id="SSF53927">
    <property type="entry name" value="Cytidine deaminase-like"/>
    <property type="match status" value="1"/>
</dbReference>
<dbReference type="PANTHER" id="PTHR30592:SF1">
    <property type="entry name" value="SULFUR CARRIER PROTEIN FDHD"/>
    <property type="match status" value="1"/>
</dbReference>
<evidence type="ECO:0000256" key="3">
    <source>
        <dbReference type="HAMAP-Rule" id="MF_00187"/>
    </source>
</evidence>
<dbReference type="AlphaFoldDB" id="A0A6A7KBA1"/>
<dbReference type="PIRSF" id="PIRSF015626">
    <property type="entry name" value="FdhD"/>
    <property type="match status" value="1"/>
</dbReference>
<evidence type="ECO:0000313" key="5">
    <source>
        <dbReference type="Proteomes" id="UP000440004"/>
    </source>
</evidence>
<feature type="active site" description="Cysteine persulfide intermediate" evidence="3">
    <location>
        <position position="108"/>
    </location>
</feature>
<comment type="caution">
    <text evidence="4">The sequence shown here is derived from an EMBL/GenBank/DDBJ whole genome shotgun (WGS) entry which is preliminary data.</text>
</comment>
<keyword evidence="2 3" id="KW-0501">Molybdenum cofactor biosynthesis</keyword>
<comment type="subcellular location">
    <subcellularLocation>
        <location evidence="3">Cytoplasm</location>
    </subcellularLocation>
</comment>
<sequence>MRESKTYKIIRIQNNQEHIIEDKIAVEYSLSIYINSTYFVTLLCTPSSLEALIVGFLRSEGIIKELNDINDIKINKESSTAYIKLNSQDLFGYNGDHVISERTLTTACGKGRTVSFAVTEPQNVLINSINIDHQRISELVKEFSHGSELFKATGGVHSCAICTYEEILYFEEDIGRHNALEKVFGKAFLDDVDLHDKIVLTTGRITSEIVNKVIKRGVPLLVSRSAPSDIAIDLAHKSNLTIIGFVRGNKMNIYPALTGTKTPASRFQDS</sequence>
<comment type="similarity">
    <text evidence="3">Belongs to the FdhD family.</text>
</comment>
<protein>
    <recommendedName>
        <fullName evidence="3">Sulfur carrier protein FdhD</fullName>
    </recommendedName>
</protein>
<proteinExistence type="inferred from homology"/>
<dbReference type="GO" id="GO:0097163">
    <property type="term" value="F:sulfur carrier activity"/>
    <property type="evidence" value="ECO:0007669"/>
    <property type="project" value="UniProtKB-UniRule"/>
</dbReference>
<dbReference type="NCBIfam" id="TIGR00129">
    <property type="entry name" value="fdhD_narQ"/>
    <property type="match status" value="1"/>
</dbReference>
<comment type="function">
    <text evidence="3">Required for formate dehydrogenase (FDH) activity. Acts as a sulfur carrier protein that transfers sulfur from IscS to the molybdenum cofactor prior to its insertion into FDH.</text>
</comment>
<dbReference type="Proteomes" id="UP000440004">
    <property type="component" value="Unassembled WGS sequence"/>
</dbReference>
<feature type="binding site" evidence="3">
    <location>
        <begin position="245"/>
        <end position="250"/>
    </location>
    <ligand>
        <name>Mo-bis(molybdopterin guanine dinucleotide)</name>
        <dbReference type="ChEBI" id="CHEBI:60539"/>
    </ligand>
</feature>
<dbReference type="Gene3D" id="3.40.140.10">
    <property type="entry name" value="Cytidine Deaminase, domain 2"/>
    <property type="match status" value="1"/>
</dbReference>
<dbReference type="GO" id="GO:0006777">
    <property type="term" value="P:Mo-molybdopterin cofactor biosynthetic process"/>
    <property type="evidence" value="ECO:0007669"/>
    <property type="project" value="UniProtKB-UniRule"/>
</dbReference>
<accession>A0A6A7KBA1</accession>
<evidence type="ECO:0000313" key="4">
    <source>
        <dbReference type="EMBL" id="MPW26684.1"/>
    </source>
</evidence>